<dbReference type="EMBL" id="KL250805">
    <property type="protein sequence ID" value="KGB36725.1"/>
    <property type="molecule type" value="Genomic_DNA"/>
</dbReference>
<name>A0A094ZPV0_SCHHA</name>
<dbReference type="AlphaFoldDB" id="A0A094ZPV0"/>
<keyword evidence="1" id="KW-0732">Signal</keyword>
<evidence type="ECO:0000256" key="1">
    <source>
        <dbReference type="SAM" id="SignalP"/>
    </source>
</evidence>
<sequence length="106" mass="11957">MNGIILTGSLFLSLCNMAMMQIVVEKVPLINHKQSTMKFTFSEVNVTFTLDRTLTLQCKQRTTVLKLTPPTKEEKRAHGGNRPCSFLIVDDFSVYDDDSSVEKISL</sequence>
<proteinExistence type="predicted"/>
<gene>
    <name evidence="2" type="ORF">MS3_05036</name>
</gene>
<accession>A0A094ZPV0</accession>
<reference evidence="2" key="1">
    <citation type="journal article" date="2012" name="Nat. Genet.">
        <title>Whole-genome sequence of Schistosoma haematobium.</title>
        <authorList>
            <person name="Young N.D."/>
            <person name="Jex A.R."/>
            <person name="Li B."/>
            <person name="Liu S."/>
            <person name="Yang L."/>
            <person name="Xiong Z."/>
            <person name="Li Y."/>
            <person name="Cantacessi C."/>
            <person name="Hall R.S."/>
            <person name="Xu X."/>
            <person name="Chen F."/>
            <person name="Wu X."/>
            <person name="Zerlotini A."/>
            <person name="Oliveira G."/>
            <person name="Hofmann A."/>
            <person name="Zhang G."/>
            <person name="Fang X."/>
            <person name="Kang Y."/>
            <person name="Campbell B.E."/>
            <person name="Loukas A."/>
            <person name="Ranganathan S."/>
            <person name="Rollinson D."/>
            <person name="Rinaldi G."/>
            <person name="Brindley P.J."/>
            <person name="Yang H."/>
            <person name="Wang J."/>
            <person name="Wang J."/>
            <person name="Gasser R.B."/>
        </authorList>
    </citation>
    <scope>NUCLEOTIDE SEQUENCE [LARGE SCALE GENOMIC DNA]</scope>
</reference>
<feature type="signal peptide" evidence="1">
    <location>
        <begin position="1"/>
        <end position="20"/>
    </location>
</feature>
<organism evidence="2">
    <name type="scientific">Schistosoma haematobium</name>
    <name type="common">Blood fluke</name>
    <dbReference type="NCBI Taxonomy" id="6185"/>
    <lineage>
        <taxon>Eukaryota</taxon>
        <taxon>Metazoa</taxon>
        <taxon>Spiralia</taxon>
        <taxon>Lophotrochozoa</taxon>
        <taxon>Platyhelminthes</taxon>
        <taxon>Trematoda</taxon>
        <taxon>Digenea</taxon>
        <taxon>Strigeidida</taxon>
        <taxon>Schistosomatoidea</taxon>
        <taxon>Schistosomatidae</taxon>
        <taxon>Schistosoma</taxon>
    </lineage>
</organism>
<feature type="chain" id="PRO_5001906323" evidence="1">
    <location>
        <begin position="21"/>
        <end position="106"/>
    </location>
</feature>
<evidence type="ECO:0000313" key="2">
    <source>
        <dbReference type="EMBL" id="KGB36725.1"/>
    </source>
</evidence>
<protein>
    <submittedName>
        <fullName evidence="2">Uncharacterized protein</fullName>
    </submittedName>
</protein>